<dbReference type="EMBL" id="BAABHS010000011">
    <property type="protein sequence ID" value="GAA4967110.1"/>
    <property type="molecule type" value="Genomic_DNA"/>
</dbReference>
<evidence type="ECO:0000259" key="1">
    <source>
        <dbReference type="Pfam" id="PF04542"/>
    </source>
</evidence>
<dbReference type="InterPro" id="IPR013325">
    <property type="entry name" value="RNA_pol_sigma_r2"/>
</dbReference>
<dbReference type="Proteomes" id="UP001500466">
    <property type="component" value="Unassembled WGS sequence"/>
</dbReference>
<dbReference type="InterPro" id="IPR046531">
    <property type="entry name" value="DUF6596"/>
</dbReference>
<evidence type="ECO:0000259" key="2">
    <source>
        <dbReference type="Pfam" id="PF20239"/>
    </source>
</evidence>
<sequence length="422" mass="47385">MNDEPEALPSAELVEDLFRREYAHLVSALVRVLGPSNVPLAEDVVHDALVSAMQAWRFGLPRDPKAWIIRAAHNRAIDIVRREQRHRSFLPELATTTALTDTIEAALAPEAEAAGQMAMMFAVCDPGLSRETHVTLVLRWLCGLSPKEIGQAFLVDTQTIDRRLHRGRGHLHALGRLPDVDDLPDLDVRRGSVLRSLYLLFNEGYHGSNPQDPVRPFLCDDALRLTELMLDARATAHPDVHALAALFCFGAARLPTRMDAQGVFVPLEDQDRRRWDRAGIERGLIHLGHAATGDRMSRWHLEAGIACEHAIAPSLQETDWDRIVGFYQLLAEQSPNPVVALNRALALAERDGVAEGRRELIALAHEPKLSRYPFYWAARADLERRGGRHERAREHYRHAISLARSTAERAAFERRIEGLKIS</sequence>
<accession>A0ABP9HC98</accession>
<reference evidence="4" key="1">
    <citation type="journal article" date="2019" name="Int. J. Syst. Evol. Microbiol.">
        <title>The Global Catalogue of Microorganisms (GCM) 10K type strain sequencing project: providing services to taxonomists for standard genome sequencing and annotation.</title>
        <authorList>
            <consortium name="The Broad Institute Genomics Platform"/>
            <consortium name="The Broad Institute Genome Sequencing Center for Infectious Disease"/>
            <person name="Wu L."/>
            <person name="Ma J."/>
        </authorList>
    </citation>
    <scope>NUCLEOTIDE SEQUENCE [LARGE SCALE GENOMIC DNA]</scope>
    <source>
        <strain evidence="4">JCM 17986</strain>
    </source>
</reference>
<dbReference type="InterPro" id="IPR014284">
    <property type="entry name" value="RNA_pol_sigma-70_dom"/>
</dbReference>
<organism evidence="3 4">
    <name type="scientific">Yinghuangia aomiensis</name>
    <dbReference type="NCBI Taxonomy" id="676205"/>
    <lineage>
        <taxon>Bacteria</taxon>
        <taxon>Bacillati</taxon>
        <taxon>Actinomycetota</taxon>
        <taxon>Actinomycetes</taxon>
        <taxon>Kitasatosporales</taxon>
        <taxon>Streptomycetaceae</taxon>
        <taxon>Yinghuangia</taxon>
    </lineage>
</organism>
<dbReference type="SUPFAM" id="SSF88659">
    <property type="entry name" value="Sigma3 and sigma4 domains of RNA polymerase sigma factors"/>
    <property type="match status" value="1"/>
</dbReference>
<dbReference type="NCBIfam" id="TIGR02937">
    <property type="entry name" value="sigma70-ECF"/>
    <property type="match status" value="1"/>
</dbReference>
<dbReference type="SUPFAM" id="SSF88946">
    <property type="entry name" value="Sigma2 domain of RNA polymerase sigma factors"/>
    <property type="match status" value="1"/>
</dbReference>
<feature type="domain" description="RNA polymerase sigma-70 region 2" evidence="1">
    <location>
        <begin position="18"/>
        <end position="85"/>
    </location>
</feature>
<proteinExistence type="predicted"/>
<evidence type="ECO:0000313" key="3">
    <source>
        <dbReference type="EMBL" id="GAA4967110.1"/>
    </source>
</evidence>
<name>A0ABP9HC98_9ACTN</name>
<dbReference type="PANTHER" id="PTHR47756">
    <property type="entry name" value="BLL6612 PROTEIN-RELATED"/>
    <property type="match status" value="1"/>
</dbReference>
<dbReference type="InterPro" id="IPR007627">
    <property type="entry name" value="RNA_pol_sigma70_r2"/>
</dbReference>
<comment type="caution">
    <text evidence="3">The sequence shown here is derived from an EMBL/GenBank/DDBJ whole genome shotgun (WGS) entry which is preliminary data.</text>
</comment>
<gene>
    <name evidence="3" type="ORF">GCM10023205_34860</name>
</gene>
<dbReference type="PANTHER" id="PTHR47756:SF2">
    <property type="entry name" value="BLL6612 PROTEIN"/>
    <property type="match status" value="1"/>
</dbReference>
<protein>
    <submittedName>
        <fullName evidence="3">Sigma-70 family RNA polymerase sigma factor</fullName>
    </submittedName>
</protein>
<keyword evidence="4" id="KW-1185">Reference proteome</keyword>
<dbReference type="Gene3D" id="1.10.1740.10">
    <property type="match status" value="1"/>
</dbReference>
<dbReference type="Pfam" id="PF20239">
    <property type="entry name" value="DUF6596"/>
    <property type="match status" value="1"/>
</dbReference>
<dbReference type="Pfam" id="PF04542">
    <property type="entry name" value="Sigma70_r2"/>
    <property type="match status" value="1"/>
</dbReference>
<dbReference type="RefSeq" id="WP_345676420.1">
    <property type="nucleotide sequence ID" value="NZ_BAABHS010000011.1"/>
</dbReference>
<dbReference type="InterPro" id="IPR013324">
    <property type="entry name" value="RNA_pol_sigma_r3/r4-like"/>
</dbReference>
<feature type="domain" description="DUF6596" evidence="2">
    <location>
        <begin position="189"/>
        <end position="290"/>
    </location>
</feature>
<evidence type="ECO:0000313" key="4">
    <source>
        <dbReference type="Proteomes" id="UP001500466"/>
    </source>
</evidence>